<evidence type="ECO:0000256" key="2">
    <source>
        <dbReference type="ARBA" id="ARBA00009054"/>
    </source>
</evidence>
<dbReference type="Gene3D" id="3.90.20.20">
    <property type="match status" value="1"/>
</dbReference>
<evidence type="ECO:0000313" key="15">
    <source>
        <dbReference type="Proteomes" id="UP000321046"/>
    </source>
</evidence>
<evidence type="ECO:0000256" key="9">
    <source>
        <dbReference type="ARBA" id="ARBA00076414"/>
    </source>
</evidence>
<dbReference type="NCBIfam" id="NF010738">
    <property type="entry name" value="PRK14140.1"/>
    <property type="match status" value="1"/>
</dbReference>
<name>A0A5C6WTS1_9DELT</name>
<comment type="similarity">
    <text evidence="2 10 12">Belongs to the GrpE family.</text>
</comment>
<evidence type="ECO:0000256" key="1">
    <source>
        <dbReference type="ARBA" id="ARBA00004496"/>
    </source>
</evidence>
<organism evidence="14 15">
    <name type="scientific">Lujinxingia vulgaris</name>
    <dbReference type="NCBI Taxonomy" id="2600176"/>
    <lineage>
        <taxon>Bacteria</taxon>
        <taxon>Deltaproteobacteria</taxon>
        <taxon>Bradymonadales</taxon>
        <taxon>Lujinxingiaceae</taxon>
        <taxon>Lujinxingia</taxon>
    </lineage>
</organism>
<dbReference type="InterPro" id="IPR013805">
    <property type="entry name" value="GrpE_CC"/>
</dbReference>
<dbReference type="SUPFAM" id="SSF51064">
    <property type="entry name" value="Head domain of nucleotide exchange factor GrpE"/>
    <property type="match status" value="1"/>
</dbReference>
<dbReference type="OrthoDB" id="9789811at2"/>
<dbReference type="GO" id="GO:0051082">
    <property type="term" value="F:unfolded protein binding"/>
    <property type="evidence" value="ECO:0007669"/>
    <property type="project" value="TreeGrafter"/>
</dbReference>
<keyword evidence="5 10" id="KW-0346">Stress response</keyword>
<dbReference type="InterPro" id="IPR009012">
    <property type="entry name" value="GrpE_head"/>
</dbReference>
<sequence length="273" mass="30364">MTENEKHDESMDEPTEVSTEATGAEEPAGHEEESENLDDDLFLSPDEDGDDEEVIVVGDEDSDAGDDDSDAEDDEDEAAQEALRAELEASRTRLNEVSEERDELKNKLMRSVADLENYRRRADREKEDLRKYGIDKVVSDLIPAVDNLERALQHAEGKEDPASIVDGVTMVYKQIVNALAKYGVQGFVSKGELFDPQRHEAIQQVESTEFDTGTIVEEYQKGYFLHDRLLRPALVAVAKRIDAPQTEDSGDEDQVEAASEPEDDSDEGAAAQD</sequence>
<dbReference type="HAMAP" id="MF_01151">
    <property type="entry name" value="GrpE"/>
    <property type="match status" value="1"/>
</dbReference>
<feature type="compositionally biased region" description="Acidic residues" evidence="13">
    <location>
        <begin position="248"/>
        <end position="267"/>
    </location>
</feature>
<evidence type="ECO:0000256" key="3">
    <source>
        <dbReference type="ARBA" id="ARBA00011738"/>
    </source>
</evidence>
<dbReference type="Proteomes" id="UP000321046">
    <property type="component" value="Unassembled WGS sequence"/>
</dbReference>
<dbReference type="GO" id="GO:0051087">
    <property type="term" value="F:protein-folding chaperone binding"/>
    <property type="evidence" value="ECO:0007669"/>
    <property type="project" value="InterPro"/>
</dbReference>
<keyword evidence="6 10" id="KW-0143">Chaperone</keyword>
<feature type="region of interest" description="Disordered" evidence="13">
    <location>
        <begin position="241"/>
        <end position="273"/>
    </location>
</feature>
<dbReference type="FunFam" id="2.30.22.10:FF:000001">
    <property type="entry name" value="Protein GrpE"/>
    <property type="match status" value="1"/>
</dbReference>
<dbReference type="EMBL" id="VOSL01000147">
    <property type="protein sequence ID" value="TXD31652.1"/>
    <property type="molecule type" value="Genomic_DNA"/>
</dbReference>
<dbReference type="SUPFAM" id="SSF58014">
    <property type="entry name" value="Coiled-coil domain of nucleotide exchange factor GrpE"/>
    <property type="match status" value="1"/>
</dbReference>
<evidence type="ECO:0000256" key="10">
    <source>
        <dbReference type="HAMAP-Rule" id="MF_01151"/>
    </source>
</evidence>
<dbReference type="PANTHER" id="PTHR21237">
    <property type="entry name" value="GRPE PROTEIN"/>
    <property type="match status" value="1"/>
</dbReference>
<comment type="function">
    <text evidence="7 10 11">Participates actively in the response to hyperosmotic and heat shock by preventing the aggregation of stress-denatured proteins, in association with DnaK and GrpE. It is the nucleotide exchange factor for DnaK and may function as a thermosensor. Unfolded proteins bind initially to DnaJ; upon interaction with the DnaJ-bound protein, DnaK hydrolyzes its bound ATP, resulting in the formation of a stable complex. GrpE releases ADP from DnaK; ATP binding to DnaK triggers the release of the substrate protein, thus completing the reaction cycle. Several rounds of ATP-dependent interactions between DnaJ, DnaK and GrpE are required for fully efficient folding.</text>
</comment>
<protein>
    <recommendedName>
        <fullName evidence="8 10">Protein GrpE</fullName>
    </recommendedName>
    <alternativeName>
        <fullName evidence="9 10">HSP-70 cofactor</fullName>
    </alternativeName>
</protein>
<dbReference type="PROSITE" id="PS01071">
    <property type="entry name" value="GRPE"/>
    <property type="match status" value="1"/>
</dbReference>
<evidence type="ECO:0000256" key="11">
    <source>
        <dbReference type="RuleBase" id="RU000639"/>
    </source>
</evidence>
<dbReference type="GO" id="GO:0006457">
    <property type="term" value="P:protein folding"/>
    <property type="evidence" value="ECO:0007669"/>
    <property type="project" value="InterPro"/>
</dbReference>
<evidence type="ECO:0000256" key="6">
    <source>
        <dbReference type="ARBA" id="ARBA00023186"/>
    </source>
</evidence>
<comment type="caution">
    <text evidence="14">The sequence shown here is derived from an EMBL/GenBank/DDBJ whole genome shotgun (WGS) entry which is preliminary data.</text>
</comment>
<dbReference type="Pfam" id="PF01025">
    <property type="entry name" value="GrpE"/>
    <property type="match status" value="1"/>
</dbReference>
<evidence type="ECO:0000256" key="8">
    <source>
        <dbReference type="ARBA" id="ARBA00072274"/>
    </source>
</evidence>
<dbReference type="GO" id="GO:0005737">
    <property type="term" value="C:cytoplasm"/>
    <property type="evidence" value="ECO:0007669"/>
    <property type="project" value="UniProtKB-SubCell"/>
</dbReference>
<dbReference type="AlphaFoldDB" id="A0A5C6WTS1"/>
<evidence type="ECO:0000256" key="5">
    <source>
        <dbReference type="ARBA" id="ARBA00023016"/>
    </source>
</evidence>
<dbReference type="Gene3D" id="2.30.22.10">
    <property type="entry name" value="Head domain of nucleotide exchange factor GrpE"/>
    <property type="match status" value="1"/>
</dbReference>
<evidence type="ECO:0000256" key="13">
    <source>
        <dbReference type="SAM" id="MobiDB-lite"/>
    </source>
</evidence>
<feature type="compositionally biased region" description="Acidic residues" evidence="13">
    <location>
        <begin position="32"/>
        <end position="79"/>
    </location>
</feature>
<reference evidence="14 15" key="1">
    <citation type="submission" date="2019-08" db="EMBL/GenBank/DDBJ databases">
        <title>Bradymonadales sp. TMQ2.</title>
        <authorList>
            <person name="Liang Q."/>
        </authorList>
    </citation>
    <scope>NUCLEOTIDE SEQUENCE [LARGE SCALE GENOMIC DNA]</scope>
    <source>
        <strain evidence="14 15">TMQ2</strain>
    </source>
</reference>
<dbReference type="RefSeq" id="WP_146977523.1">
    <property type="nucleotide sequence ID" value="NZ_VOSL01000147.1"/>
</dbReference>
<feature type="region of interest" description="Disordered" evidence="13">
    <location>
        <begin position="1"/>
        <end position="81"/>
    </location>
</feature>
<proteinExistence type="inferred from homology"/>
<dbReference type="PRINTS" id="PR00773">
    <property type="entry name" value="GRPEPROTEIN"/>
</dbReference>
<accession>A0A5C6WTS1</accession>
<comment type="subunit">
    <text evidence="3 10">Homodimer.</text>
</comment>
<dbReference type="GO" id="GO:0000774">
    <property type="term" value="F:adenyl-nucleotide exchange factor activity"/>
    <property type="evidence" value="ECO:0007669"/>
    <property type="project" value="InterPro"/>
</dbReference>
<evidence type="ECO:0000256" key="12">
    <source>
        <dbReference type="RuleBase" id="RU004478"/>
    </source>
</evidence>
<dbReference type="InterPro" id="IPR000740">
    <property type="entry name" value="GrpE"/>
</dbReference>
<evidence type="ECO:0000256" key="7">
    <source>
        <dbReference type="ARBA" id="ARBA00053401"/>
    </source>
</evidence>
<dbReference type="GO" id="GO:0042803">
    <property type="term" value="F:protein homodimerization activity"/>
    <property type="evidence" value="ECO:0007669"/>
    <property type="project" value="InterPro"/>
</dbReference>
<comment type="subcellular location">
    <subcellularLocation>
        <location evidence="1 10">Cytoplasm</location>
    </subcellularLocation>
</comment>
<dbReference type="PANTHER" id="PTHR21237:SF23">
    <property type="entry name" value="GRPE PROTEIN HOMOLOG, MITOCHONDRIAL"/>
    <property type="match status" value="1"/>
</dbReference>
<evidence type="ECO:0000313" key="14">
    <source>
        <dbReference type="EMBL" id="TXD31652.1"/>
    </source>
</evidence>
<dbReference type="CDD" id="cd00446">
    <property type="entry name" value="GrpE"/>
    <property type="match status" value="1"/>
</dbReference>
<gene>
    <name evidence="10 14" type="primary">grpE</name>
    <name evidence="14" type="ORF">FRC96_21050</name>
</gene>
<keyword evidence="4 10" id="KW-0963">Cytoplasm</keyword>
<evidence type="ECO:0000256" key="4">
    <source>
        <dbReference type="ARBA" id="ARBA00022490"/>
    </source>
</evidence>